<gene>
    <name evidence="1" type="ORF">HNR21_000885</name>
</gene>
<evidence type="ECO:0000313" key="1">
    <source>
        <dbReference type="EMBL" id="MBA9002003.1"/>
    </source>
</evidence>
<dbReference type="RefSeq" id="WP_182704168.1">
    <property type="nucleotide sequence ID" value="NZ_JACJII010000001.1"/>
</dbReference>
<comment type="caution">
    <text evidence="1">The sequence shown here is derived from an EMBL/GenBank/DDBJ whole genome shotgun (WGS) entry which is preliminary data.</text>
</comment>
<dbReference type="Proteomes" id="UP000539313">
    <property type="component" value="Unassembled WGS sequence"/>
</dbReference>
<proteinExistence type="predicted"/>
<accession>A0A7W3MU79</accession>
<name>A0A7W3MU79_9ACTN</name>
<sequence>MTAAGSVIRAADWPPTVAAGDSTTISNITSTTFITGSPVVATTFTAPTSGRVKITVGGGMQNNGATGRVTLAPNVFAGTGPGGTEVLGVASPLRTELTCPTEAASFYYASRSCTLEGLTPGATYYARVMYRVTAGTTGDISRRDIMIRPLS</sequence>
<dbReference type="EMBL" id="JACJII010000001">
    <property type="protein sequence ID" value="MBA9002003.1"/>
    <property type="molecule type" value="Genomic_DNA"/>
</dbReference>
<dbReference type="AlphaFoldDB" id="A0A7W3MU79"/>
<reference evidence="1 2" key="1">
    <citation type="submission" date="2020-08" db="EMBL/GenBank/DDBJ databases">
        <title>Sequencing the genomes of 1000 actinobacteria strains.</title>
        <authorList>
            <person name="Klenk H.-P."/>
        </authorList>
    </citation>
    <scope>NUCLEOTIDE SEQUENCE [LARGE SCALE GENOMIC DNA]</scope>
    <source>
        <strain evidence="1 2">DSM 45823</strain>
    </source>
</reference>
<organism evidence="1 2">
    <name type="scientific">Thermomonospora cellulosilytica</name>
    <dbReference type="NCBI Taxonomy" id="1411118"/>
    <lineage>
        <taxon>Bacteria</taxon>
        <taxon>Bacillati</taxon>
        <taxon>Actinomycetota</taxon>
        <taxon>Actinomycetes</taxon>
        <taxon>Streptosporangiales</taxon>
        <taxon>Thermomonosporaceae</taxon>
        <taxon>Thermomonospora</taxon>
    </lineage>
</organism>
<evidence type="ECO:0000313" key="2">
    <source>
        <dbReference type="Proteomes" id="UP000539313"/>
    </source>
</evidence>
<protein>
    <submittedName>
        <fullName evidence="1">Uncharacterized protein</fullName>
    </submittedName>
</protein>
<keyword evidence="2" id="KW-1185">Reference proteome</keyword>